<feature type="transmembrane region" description="Helical" evidence="6">
    <location>
        <begin position="190"/>
        <end position="209"/>
    </location>
</feature>
<dbReference type="OrthoDB" id="10021397at2759"/>
<feature type="transmembrane region" description="Helical" evidence="6">
    <location>
        <begin position="491"/>
        <end position="509"/>
    </location>
</feature>
<protein>
    <recommendedName>
        <fullName evidence="7">Major facilitator superfamily (MFS) profile domain-containing protein</fullName>
    </recommendedName>
</protein>
<dbReference type="InterPro" id="IPR020846">
    <property type="entry name" value="MFS_dom"/>
</dbReference>
<feature type="region of interest" description="Disordered" evidence="5">
    <location>
        <begin position="547"/>
        <end position="573"/>
    </location>
</feature>
<dbReference type="InterPro" id="IPR011701">
    <property type="entry name" value="MFS"/>
</dbReference>
<dbReference type="Pfam" id="PF07690">
    <property type="entry name" value="MFS_1"/>
    <property type="match status" value="1"/>
</dbReference>
<name>A0A9W8YKS7_9PEZI</name>
<dbReference type="FunFam" id="1.20.1250.20:FF:000436">
    <property type="entry name" value="MFS transporter, putative"/>
    <property type="match status" value="1"/>
</dbReference>
<dbReference type="AlphaFoldDB" id="A0A9W8YKS7"/>
<feature type="transmembrane region" description="Helical" evidence="6">
    <location>
        <begin position="124"/>
        <end position="145"/>
    </location>
</feature>
<feature type="transmembrane region" description="Helical" evidence="6">
    <location>
        <begin position="257"/>
        <end position="277"/>
    </location>
</feature>
<sequence length="573" mass="61805">MSDTEKPAESKQAKAEAELHDQTNLLPRAQLLIVFATMASAFLVAYSDQNGIAVALPSMAKDLNAGNTISWTGTSSMVANTVFQVLYGRLSDIFGRKSIYLSAVLLLAIGDILCATAVNAPMLYIARGLSGIATGGVNSLTMMVVSDIVTLQERGRYQGILGSCIGLGNTIGPFLSAAFTQSSKTSWRGFFFLISPLMLCSGIASFFLLPSTMPKGQGLKKAKLIDWWGLATGSVAIICILIPLSGGGSYFAWNSPLVISMLAVGGIAAVAFVVVEWKVSKLPMVPMAMFKSKAVSAILVQNFLFGYCYYAELYFIPLYLQNVRGVTPLESAALLISLVIPQAIFSVGSGFYITKFSRYGEVIWFGFICWTLGAGLLCVWGTSTNLGVIIVAQVIIGVGVGNVFQPCLIALQAHSTKALRAVVISNRNFLRALGGAVGLACSSQVMQSALRKALPDDLKSLVQSSYDLPKNLTPEQTIQMQGAYAQASRTVFIYMTPIIGLCLILCLLIKDRGLSRKEERQQNKPEDQVDARQQVFNREVRELSCASCSSEEERSLEEGRTEKVDGNTKAQEV</sequence>
<evidence type="ECO:0000256" key="4">
    <source>
        <dbReference type="ARBA" id="ARBA00023136"/>
    </source>
</evidence>
<feature type="transmembrane region" description="Helical" evidence="6">
    <location>
        <begin position="432"/>
        <end position="450"/>
    </location>
</feature>
<keyword evidence="3 6" id="KW-1133">Transmembrane helix</keyword>
<evidence type="ECO:0000256" key="3">
    <source>
        <dbReference type="ARBA" id="ARBA00022989"/>
    </source>
</evidence>
<feature type="compositionally biased region" description="Basic and acidic residues" evidence="5">
    <location>
        <begin position="551"/>
        <end position="573"/>
    </location>
</feature>
<evidence type="ECO:0000256" key="2">
    <source>
        <dbReference type="ARBA" id="ARBA00022692"/>
    </source>
</evidence>
<dbReference type="InterPro" id="IPR036259">
    <property type="entry name" value="MFS_trans_sf"/>
</dbReference>
<evidence type="ECO:0000256" key="6">
    <source>
        <dbReference type="SAM" id="Phobius"/>
    </source>
</evidence>
<keyword evidence="4 6" id="KW-0472">Membrane</keyword>
<dbReference type="EMBL" id="JAPEVB010000005">
    <property type="protein sequence ID" value="KAJ4387350.1"/>
    <property type="molecule type" value="Genomic_DNA"/>
</dbReference>
<feature type="transmembrane region" description="Helical" evidence="6">
    <location>
        <begin position="388"/>
        <end position="411"/>
    </location>
</feature>
<feature type="transmembrane region" description="Helical" evidence="6">
    <location>
        <begin position="68"/>
        <end position="87"/>
    </location>
</feature>
<feature type="transmembrane region" description="Helical" evidence="6">
    <location>
        <begin position="298"/>
        <end position="320"/>
    </location>
</feature>
<dbReference type="PANTHER" id="PTHR23501:SF78">
    <property type="entry name" value="MAJOR FACILITATOR SUPERFAMILY (MFS) PROFILE DOMAIN-CONTAINING PROTEIN-RELATED"/>
    <property type="match status" value="1"/>
</dbReference>
<dbReference type="PROSITE" id="PS50850">
    <property type="entry name" value="MFS"/>
    <property type="match status" value="1"/>
</dbReference>
<dbReference type="Gene3D" id="1.20.1720.10">
    <property type="entry name" value="Multidrug resistance protein D"/>
    <property type="match status" value="1"/>
</dbReference>
<dbReference type="PANTHER" id="PTHR23501">
    <property type="entry name" value="MAJOR FACILITATOR SUPERFAMILY"/>
    <property type="match status" value="1"/>
</dbReference>
<feature type="domain" description="Major facilitator superfamily (MFS) profile" evidence="7">
    <location>
        <begin position="34"/>
        <end position="514"/>
    </location>
</feature>
<comment type="subcellular location">
    <subcellularLocation>
        <location evidence="1">Membrane</location>
        <topology evidence="1">Multi-pass membrane protein</topology>
    </subcellularLocation>
</comment>
<feature type="transmembrane region" description="Helical" evidence="6">
    <location>
        <begin position="157"/>
        <end position="178"/>
    </location>
</feature>
<proteinExistence type="predicted"/>
<evidence type="ECO:0000313" key="8">
    <source>
        <dbReference type="EMBL" id="KAJ4387350.1"/>
    </source>
</evidence>
<feature type="transmembrane region" description="Helical" evidence="6">
    <location>
        <begin position="332"/>
        <end position="353"/>
    </location>
</feature>
<accession>A0A9W8YKS7</accession>
<comment type="caution">
    <text evidence="8">The sequence shown here is derived from an EMBL/GenBank/DDBJ whole genome shotgun (WGS) entry which is preliminary data.</text>
</comment>
<dbReference type="SUPFAM" id="SSF103473">
    <property type="entry name" value="MFS general substrate transporter"/>
    <property type="match status" value="1"/>
</dbReference>
<evidence type="ECO:0000256" key="1">
    <source>
        <dbReference type="ARBA" id="ARBA00004141"/>
    </source>
</evidence>
<feature type="transmembrane region" description="Helical" evidence="6">
    <location>
        <begin position="362"/>
        <end position="382"/>
    </location>
</feature>
<dbReference type="GO" id="GO:0005886">
    <property type="term" value="C:plasma membrane"/>
    <property type="evidence" value="ECO:0007669"/>
    <property type="project" value="TreeGrafter"/>
</dbReference>
<dbReference type="Proteomes" id="UP001140453">
    <property type="component" value="Unassembled WGS sequence"/>
</dbReference>
<keyword evidence="2 6" id="KW-0812">Transmembrane</keyword>
<organism evidence="8 9">
    <name type="scientific">Gnomoniopsis smithogilvyi</name>
    <dbReference type="NCBI Taxonomy" id="1191159"/>
    <lineage>
        <taxon>Eukaryota</taxon>
        <taxon>Fungi</taxon>
        <taxon>Dikarya</taxon>
        <taxon>Ascomycota</taxon>
        <taxon>Pezizomycotina</taxon>
        <taxon>Sordariomycetes</taxon>
        <taxon>Sordariomycetidae</taxon>
        <taxon>Diaporthales</taxon>
        <taxon>Gnomoniaceae</taxon>
        <taxon>Gnomoniopsis</taxon>
    </lineage>
</organism>
<evidence type="ECO:0000256" key="5">
    <source>
        <dbReference type="SAM" id="MobiDB-lite"/>
    </source>
</evidence>
<feature type="transmembrane region" description="Helical" evidence="6">
    <location>
        <begin position="29"/>
        <end position="48"/>
    </location>
</feature>
<keyword evidence="9" id="KW-1185">Reference proteome</keyword>
<gene>
    <name evidence="8" type="ORF">N0V93_007941</name>
</gene>
<evidence type="ECO:0000259" key="7">
    <source>
        <dbReference type="PROSITE" id="PS50850"/>
    </source>
</evidence>
<feature type="transmembrane region" description="Helical" evidence="6">
    <location>
        <begin position="99"/>
        <end position="118"/>
    </location>
</feature>
<feature type="transmembrane region" description="Helical" evidence="6">
    <location>
        <begin position="230"/>
        <end position="251"/>
    </location>
</feature>
<evidence type="ECO:0000313" key="9">
    <source>
        <dbReference type="Proteomes" id="UP001140453"/>
    </source>
</evidence>
<dbReference type="Gene3D" id="1.20.1250.20">
    <property type="entry name" value="MFS general substrate transporter like domains"/>
    <property type="match status" value="1"/>
</dbReference>
<dbReference type="GO" id="GO:0022857">
    <property type="term" value="F:transmembrane transporter activity"/>
    <property type="evidence" value="ECO:0007669"/>
    <property type="project" value="InterPro"/>
</dbReference>
<reference evidence="8" key="1">
    <citation type="submission" date="2022-10" db="EMBL/GenBank/DDBJ databases">
        <title>Tapping the CABI collections for fungal endophytes: first genome assemblies for Collariella, Neodidymelliopsis, Ascochyta clinopodiicola, Didymella pomorum, Didymosphaeria variabile, Neocosmospora piperis and Neocucurbitaria cava.</title>
        <authorList>
            <person name="Hill R."/>
        </authorList>
    </citation>
    <scope>NUCLEOTIDE SEQUENCE</scope>
    <source>
        <strain evidence="8">IMI 355082</strain>
    </source>
</reference>